<dbReference type="PATRIC" id="fig|1162668.3.peg.1743"/>
<dbReference type="InterPro" id="IPR013805">
    <property type="entry name" value="GrpE_CC"/>
</dbReference>
<evidence type="ECO:0000256" key="7">
    <source>
        <dbReference type="ARBA" id="ARBA00053401"/>
    </source>
</evidence>
<dbReference type="GO" id="GO:0042803">
    <property type="term" value="F:protein homodimerization activity"/>
    <property type="evidence" value="ECO:0007669"/>
    <property type="project" value="InterPro"/>
</dbReference>
<dbReference type="HOGENOM" id="CLU_057217_0_2_0"/>
<dbReference type="RefSeq" id="WP_014449640.1">
    <property type="nucleotide sequence ID" value="NC_017094.1"/>
</dbReference>
<keyword evidence="14" id="KW-1185">Reference proteome</keyword>
<comment type="subcellular location">
    <subcellularLocation>
        <location evidence="1 10">Cytoplasm</location>
    </subcellularLocation>
</comment>
<dbReference type="PANTHER" id="PTHR21237">
    <property type="entry name" value="GRPE PROTEIN"/>
    <property type="match status" value="1"/>
</dbReference>
<proteinExistence type="inferred from homology"/>
<evidence type="ECO:0000256" key="11">
    <source>
        <dbReference type="RuleBase" id="RU004478"/>
    </source>
</evidence>
<organism evidence="13 14">
    <name type="scientific">Leptospirillum ferrooxidans (strain C2-3)</name>
    <dbReference type="NCBI Taxonomy" id="1162668"/>
    <lineage>
        <taxon>Bacteria</taxon>
        <taxon>Pseudomonadati</taxon>
        <taxon>Nitrospirota</taxon>
        <taxon>Nitrospiria</taxon>
        <taxon>Nitrospirales</taxon>
        <taxon>Nitrospiraceae</taxon>
        <taxon>Leptospirillum</taxon>
    </lineage>
</organism>
<dbReference type="SUPFAM" id="SSF51064">
    <property type="entry name" value="Head domain of nucleotide exchange factor GrpE"/>
    <property type="match status" value="1"/>
</dbReference>
<keyword evidence="4 10" id="KW-0963">Cytoplasm</keyword>
<keyword evidence="5 10" id="KW-0346">Stress response</keyword>
<evidence type="ECO:0000313" key="13">
    <source>
        <dbReference type="EMBL" id="BAM07153.1"/>
    </source>
</evidence>
<evidence type="ECO:0000256" key="12">
    <source>
        <dbReference type="SAM" id="MobiDB-lite"/>
    </source>
</evidence>
<reference evidence="14" key="2">
    <citation type="submission" date="2012-03" db="EMBL/GenBank/DDBJ databases">
        <title>The complete genome sequence of the pioneer microbe on fresh volcanic deposit, Leptospirillum ferrooxidans strain C2-3.</title>
        <authorList>
            <person name="Fujimura R."/>
            <person name="Sato Y."/>
            <person name="Nishizawa T."/>
            <person name="Nanba K."/>
            <person name="Oshima K."/>
            <person name="Hattori M."/>
            <person name="Kamijo T."/>
            <person name="Ohta H."/>
        </authorList>
    </citation>
    <scope>NUCLEOTIDE SEQUENCE [LARGE SCALE GENOMIC DNA]</scope>
    <source>
        <strain evidence="14">C2-3</strain>
    </source>
</reference>
<evidence type="ECO:0000313" key="14">
    <source>
        <dbReference type="Proteomes" id="UP000007382"/>
    </source>
</evidence>
<dbReference type="InterPro" id="IPR000740">
    <property type="entry name" value="GrpE"/>
</dbReference>
<comment type="function">
    <text evidence="7 10">Participates actively in the response to hyperosmotic and heat shock by preventing the aggregation of stress-denatured proteins, in association with DnaK and GrpE. It is the nucleotide exchange factor for DnaK and may function as a thermosensor. Unfolded proteins bind initially to DnaJ; upon interaction with the DnaJ-bound protein, DnaK hydrolyzes its bound ATP, resulting in the formation of a stable complex. GrpE releases ADP from DnaK; ATP binding to DnaK triggers the release of the substrate protein, thus completing the reaction cycle. Several rounds of ATP-dependent interactions between DnaJ, DnaK and GrpE are required for fully efficient folding.</text>
</comment>
<evidence type="ECO:0000256" key="1">
    <source>
        <dbReference type="ARBA" id="ARBA00004496"/>
    </source>
</evidence>
<evidence type="ECO:0000256" key="4">
    <source>
        <dbReference type="ARBA" id="ARBA00022490"/>
    </source>
</evidence>
<dbReference type="GO" id="GO:0051082">
    <property type="term" value="F:unfolded protein binding"/>
    <property type="evidence" value="ECO:0007669"/>
    <property type="project" value="TreeGrafter"/>
</dbReference>
<dbReference type="FunFam" id="2.30.22.10:FF:000001">
    <property type="entry name" value="Protein GrpE"/>
    <property type="match status" value="1"/>
</dbReference>
<dbReference type="eggNOG" id="COG0576">
    <property type="taxonomic scope" value="Bacteria"/>
</dbReference>
<comment type="similarity">
    <text evidence="2 10 11">Belongs to the GrpE family.</text>
</comment>
<dbReference type="KEGG" id="lfc:LFE_1471"/>
<dbReference type="Proteomes" id="UP000007382">
    <property type="component" value="Chromosome"/>
</dbReference>
<feature type="region of interest" description="Disordered" evidence="12">
    <location>
        <begin position="1"/>
        <end position="39"/>
    </location>
</feature>
<dbReference type="GO" id="GO:0005737">
    <property type="term" value="C:cytoplasm"/>
    <property type="evidence" value="ECO:0007669"/>
    <property type="project" value="UniProtKB-SubCell"/>
</dbReference>
<dbReference type="HAMAP" id="MF_01151">
    <property type="entry name" value="GrpE"/>
    <property type="match status" value="1"/>
</dbReference>
<evidence type="ECO:0000256" key="5">
    <source>
        <dbReference type="ARBA" id="ARBA00023016"/>
    </source>
</evidence>
<feature type="compositionally biased region" description="Basic and acidic residues" evidence="12">
    <location>
        <begin position="1"/>
        <end position="10"/>
    </location>
</feature>
<dbReference type="AlphaFoldDB" id="I0IPF4"/>
<dbReference type="Pfam" id="PF01025">
    <property type="entry name" value="GrpE"/>
    <property type="match status" value="1"/>
</dbReference>
<evidence type="ECO:0000256" key="9">
    <source>
        <dbReference type="ARBA" id="ARBA00076414"/>
    </source>
</evidence>
<dbReference type="GO" id="GO:0006457">
    <property type="term" value="P:protein folding"/>
    <property type="evidence" value="ECO:0007669"/>
    <property type="project" value="InterPro"/>
</dbReference>
<accession>I0IPF4</accession>
<dbReference type="STRING" id="1162668.LFE_1471"/>
<comment type="subunit">
    <text evidence="3 10">Homodimer.</text>
</comment>
<dbReference type="GO" id="GO:0051087">
    <property type="term" value="F:protein-folding chaperone binding"/>
    <property type="evidence" value="ECO:0007669"/>
    <property type="project" value="InterPro"/>
</dbReference>
<dbReference type="EMBL" id="AP012342">
    <property type="protein sequence ID" value="BAM07153.1"/>
    <property type="molecule type" value="Genomic_DNA"/>
</dbReference>
<dbReference type="Gene3D" id="2.30.22.10">
    <property type="entry name" value="Head domain of nucleotide exchange factor GrpE"/>
    <property type="match status" value="1"/>
</dbReference>
<gene>
    <name evidence="10" type="primary">grpE</name>
    <name evidence="13" type="ordered locus">LFE_1471</name>
</gene>
<dbReference type="OrthoDB" id="9812586at2"/>
<evidence type="ECO:0000256" key="8">
    <source>
        <dbReference type="ARBA" id="ARBA00072274"/>
    </source>
</evidence>
<reference evidence="13 14" key="1">
    <citation type="journal article" date="2012" name="J. Bacteriol.">
        <title>Complete Genome Sequence of Leptospirillum ferrooxidans Strain C2-3, Isolated from a Fresh Volcanic Ash Deposit on the Island of Miyake, Japan.</title>
        <authorList>
            <person name="Fujimura R."/>
            <person name="Sato Y."/>
            <person name="Nishizawa T."/>
            <person name="Oshima K."/>
            <person name="Kim S.-W."/>
            <person name="Hattori M."/>
            <person name="Kamijo T."/>
            <person name="Ohta H."/>
        </authorList>
    </citation>
    <scope>NUCLEOTIDE SEQUENCE [LARGE SCALE GENOMIC DNA]</scope>
    <source>
        <strain evidence="13 14">C2-3</strain>
    </source>
</reference>
<dbReference type="PRINTS" id="PR00773">
    <property type="entry name" value="GRPEPROTEIN"/>
</dbReference>
<dbReference type="PANTHER" id="PTHR21237:SF23">
    <property type="entry name" value="GRPE PROTEIN HOMOLOG, MITOCHONDRIAL"/>
    <property type="match status" value="1"/>
</dbReference>
<dbReference type="GO" id="GO:0000774">
    <property type="term" value="F:adenyl-nucleotide exchange factor activity"/>
    <property type="evidence" value="ECO:0007669"/>
    <property type="project" value="InterPro"/>
</dbReference>
<protein>
    <recommendedName>
        <fullName evidence="8 10">Protein GrpE</fullName>
    </recommendedName>
    <alternativeName>
        <fullName evidence="9 10">HSP-70 cofactor</fullName>
    </alternativeName>
</protein>
<dbReference type="SUPFAM" id="SSF58014">
    <property type="entry name" value="Coiled-coil domain of nucleotide exchange factor GrpE"/>
    <property type="match status" value="1"/>
</dbReference>
<dbReference type="InterPro" id="IPR009012">
    <property type="entry name" value="GrpE_head"/>
</dbReference>
<sequence length="181" mass="20721">MEEEFREEKPSGAASPEGEEQSENPVGGEDQNAPSEQENWKEQYIRLFADFDNYRKRVGRDTEESRKFANESLLSAFLPVLDNLDRALHHFEKQQSSGADIKSLIDGVRLTQKQFEELLEKYHVTKVPTHGEVFDPNVHEAMGYSETSSVPEGTVVDVYQQGYRLHNRLLRPSLVTLARKP</sequence>
<dbReference type="Gene3D" id="3.90.20.20">
    <property type="match status" value="1"/>
</dbReference>
<dbReference type="CDD" id="cd00446">
    <property type="entry name" value="GrpE"/>
    <property type="match status" value="1"/>
</dbReference>
<evidence type="ECO:0000256" key="10">
    <source>
        <dbReference type="HAMAP-Rule" id="MF_01151"/>
    </source>
</evidence>
<keyword evidence="6 10" id="KW-0143">Chaperone</keyword>
<evidence type="ECO:0000256" key="3">
    <source>
        <dbReference type="ARBA" id="ARBA00011738"/>
    </source>
</evidence>
<name>I0IPF4_LEPFC</name>
<evidence type="ECO:0000256" key="2">
    <source>
        <dbReference type="ARBA" id="ARBA00009054"/>
    </source>
</evidence>
<evidence type="ECO:0000256" key="6">
    <source>
        <dbReference type="ARBA" id="ARBA00023186"/>
    </source>
</evidence>